<evidence type="ECO:0000313" key="3">
    <source>
        <dbReference type="Proteomes" id="UP001458880"/>
    </source>
</evidence>
<evidence type="ECO:0000313" key="2">
    <source>
        <dbReference type="EMBL" id="KAK9753015.1"/>
    </source>
</evidence>
<comment type="caution">
    <text evidence="2">The sequence shown here is derived from an EMBL/GenBank/DDBJ whole genome shotgun (WGS) entry which is preliminary data.</text>
</comment>
<evidence type="ECO:0000259" key="1">
    <source>
        <dbReference type="Pfam" id="PF21788"/>
    </source>
</evidence>
<feature type="domain" description="Transposable element P transposase-like GTP-binding insertion" evidence="1">
    <location>
        <begin position="2"/>
        <end position="63"/>
    </location>
</feature>
<dbReference type="InterPro" id="IPR048366">
    <property type="entry name" value="TNP-like_GBD"/>
</dbReference>
<keyword evidence="3" id="KW-1185">Reference proteome</keyword>
<reference evidence="2 3" key="1">
    <citation type="journal article" date="2024" name="BMC Genomics">
        <title>De novo assembly and annotation of Popillia japonica's genome with initial clues to its potential as an invasive pest.</title>
        <authorList>
            <person name="Cucini C."/>
            <person name="Boschi S."/>
            <person name="Funari R."/>
            <person name="Cardaioli E."/>
            <person name="Iannotti N."/>
            <person name="Marturano G."/>
            <person name="Paoli F."/>
            <person name="Bruttini M."/>
            <person name="Carapelli A."/>
            <person name="Frati F."/>
            <person name="Nardi F."/>
        </authorList>
    </citation>
    <scope>NUCLEOTIDE SEQUENCE [LARGE SCALE GENOMIC DNA]</scope>
    <source>
        <strain evidence="2">DMR45628</strain>
    </source>
</reference>
<proteinExistence type="predicted"/>
<protein>
    <recommendedName>
        <fullName evidence="1">Transposable element P transposase-like GTP-binding insertion domain-containing protein</fullName>
    </recommendedName>
</protein>
<sequence length="122" mass="13585">MNKMKVSTSAQIFSQRLSAVMRTFAGCEIPGVMMLENSAADTAEFLLFIDKVFDSLNGSGVTTHSGKRLRVAVSKNPQHFDLWDEAIKIFSSIRLVNNKTGAKTTLPPTIQNWINDLKGFKY</sequence>
<dbReference type="EMBL" id="JASPKY010000016">
    <property type="protein sequence ID" value="KAK9753015.1"/>
    <property type="molecule type" value="Genomic_DNA"/>
</dbReference>
<dbReference type="Proteomes" id="UP001458880">
    <property type="component" value="Unassembled WGS sequence"/>
</dbReference>
<dbReference type="Pfam" id="PF21788">
    <property type="entry name" value="TNP-like_GBD"/>
    <property type="match status" value="1"/>
</dbReference>
<gene>
    <name evidence="2" type="ORF">QE152_g3814</name>
</gene>
<accession>A0AAW1N323</accession>
<name>A0AAW1N323_POPJA</name>
<organism evidence="2 3">
    <name type="scientific">Popillia japonica</name>
    <name type="common">Japanese beetle</name>
    <dbReference type="NCBI Taxonomy" id="7064"/>
    <lineage>
        <taxon>Eukaryota</taxon>
        <taxon>Metazoa</taxon>
        <taxon>Ecdysozoa</taxon>
        <taxon>Arthropoda</taxon>
        <taxon>Hexapoda</taxon>
        <taxon>Insecta</taxon>
        <taxon>Pterygota</taxon>
        <taxon>Neoptera</taxon>
        <taxon>Endopterygota</taxon>
        <taxon>Coleoptera</taxon>
        <taxon>Polyphaga</taxon>
        <taxon>Scarabaeiformia</taxon>
        <taxon>Scarabaeidae</taxon>
        <taxon>Rutelinae</taxon>
        <taxon>Popillia</taxon>
    </lineage>
</organism>
<dbReference type="AlphaFoldDB" id="A0AAW1N323"/>